<dbReference type="PANTHER" id="PTHR24193">
    <property type="entry name" value="ANKYRIN REPEAT PROTEIN"/>
    <property type="match status" value="1"/>
</dbReference>
<dbReference type="RefSeq" id="XP_042920838.1">
    <property type="nucleotide sequence ID" value="XM_043065930.1"/>
</dbReference>
<feature type="compositionally biased region" description="Acidic residues" evidence="4">
    <location>
        <begin position="658"/>
        <end position="671"/>
    </location>
</feature>
<keyword evidence="6" id="KW-1185">Reference proteome</keyword>
<feature type="repeat" description="ANK" evidence="3">
    <location>
        <begin position="543"/>
        <end position="575"/>
    </location>
</feature>
<dbReference type="InterPro" id="IPR036770">
    <property type="entry name" value="Ankyrin_rpt-contain_sf"/>
</dbReference>
<feature type="region of interest" description="Disordered" evidence="4">
    <location>
        <begin position="648"/>
        <end position="701"/>
    </location>
</feature>
<dbReference type="InParanoid" id="A0A2K3DCY2"/>
<evidence type="ECO:0000313" key="6">
    <source>
        <dbReference type="Proteomes" id="UP000006906"/>
    </source>
</evidence>
<protein>
    <submittedName>
        <fullName evidence="5">Uncharacterized protein</fullName>
    </submittedName>
</protein>
<gene>
    <name evidence="5" type="ORF">CHLRE_09g399350v5</name>
</gene>
<dbReference type="GeneID" id="66054751"/>
<dbReference type="EMBL" id="CM008970">
    <property type="protein sequence ID" value="PNW78392.1"/>
    <property type="molecule type" value="Genomic_DNA"/>
</dbReference>
<name>A0A2K3DCY2_CHLRE</name>
<dbReference type="InterPro" id="IPR002110">
    <property type="entry name" value="Ankyrin_rpt"/>
</dbReference>
<dbReference type="PROSITE" id="PS50088">
    <property type="entry name" value="ANK_REPEAT"/>
    <property type="match status" value="3"/>
</dbReference>
<feature type="repeat" description="ANK" evidence="3">
    <location>
        <begin position="213"/>
        <end position="245"/>
    </location>
</feature>
<organism evidence="5 6">
    <name type="scientific">Chlamydomonas reinhardtii</name>
    <name type="common">Chlamydomonas smithii</name>
    <dbReference type="NCBI Taxonomy" id="3055"/>
    <lineage>
        <taxon>Eukaryota</taxon>
        <taxon>Viridiplantae</taxon>
        <taxon>Chlorophyta</taxon>
        <taxon>core chlorophytes</taxon>
        <taxon>Chlorophyceae</taxon>
        <taxon>CS clade</taxon>
        <taxon>Chlamydomonadales</taxon>
        <taxon>Chlamydomonadaceae</taxon>
        <taxon>Chlamydomonas</taxon>
    </lineage>
</organism>
<evidence type="ECO:0000256" key="4">
    <source>
        <dbReference type="SAM" id="MobiDB-lite"/>
    </source>
</evidence>
<keyword evidence="2 3" id="KW-0040">ANK repeat</keyword>
<evidence type="ECO:0000256" key="1">
    <source>
        <dbReference type="ARBA" id="ARBA00022737"/>
    </source>
</evidence>
<dbReference type="GO" id="GO:0005634">
    <property type="term" value="C:nucleus"/>
    <property type="evidence" value="ECO:0000318"/>
    <property type="project" value="GO_Central"/>
</dbReference>
<dbReference type="GO" id="GO:0045944">
    <property type="term" value="P:positive regulation of transcription by RNA polymerase II"/>
    <property type="evidence" value="ECO:0000318"/>
    <property type="project" value="GO_Central"/>
</dbReference>
<dbReference type="Pfam" id="PF00023">
    <property type="entry name" value="Ank"/>
    <property type="match status" value="3"/>
</dbReference>
<dbReference type="Gramene" id="PNW78392">
    <property type="protein sequence ID" value="PNW78392"/>
    <property type="gene ID" value="CHLRE_09g399350v5"/>
</dbReference>
<dbReference type="PANTHER" id="PTHR24193:SF121">
    <property type="entry name" value="ADA2A-CONTAINING COMPLEX COMPONENT 3, ISOFORM D"/>
    <property type="match status" value="1"/>
</dbReference>
<dbReference type="ExpressionAtlas" id="A0A2K3DCY2">
    <property type="expression patterns" value="baseline"/>
</dbReference>
<dbReference type="SMART" id="SM00248">
    <property type="entry name" value="ANK"/>
    <property type="match status" value="5"/>
</dbReference>
<feature type="repeat" description="ANK" evidence="3">
    <location>
        <begin position="292"/>
        <end position="320"/>
    </location>
</feature>
<evidence type="ECO:0000256" key="3">
    <source>
        <dbReference type="PROSITE-ProRule" id="PRU00023"/>
    </source>
</evidence>
<proteinExistence type="predicted"/>
<dbReference type="SUPFAM" id="SSF48403">
    <property type="entry name" value="Ankyrin repeat"/>
    <property type="match status" value="2"/>
</dbReference>
<dbReference type="PROSITE" id="PS50297">
    <property type="entry name" value="ANK_REP_REGION"/>
    <property type="match status" value="3"/>
</dbReference>
<dbReference type="KEGG" id="cre:CHLRE_09g399350v5"/>
<dbReference type="GO" id="GO:0000976">
    <property type="term" value="F:transcription cis-regulatory region binding"/>
    <property type="evidence" value="ECO:0000318"/>
    <property type="project" value="GO_Central"/>
</dbReference>
<dbReference type="Gene3D" id="1.25.40.20">
    <property type="entry name" value="Ankyrin repeat-containing domain"/>
    <property type="match status" value="2"/>
</dbReference>
<sequence>MEALLSRLPDEALLLALSWSGLKGCSSAACASRALKAHTRTIFCSPDLVSRALLAEFGPNSALRALGSAIGQSLVHRPGAGGFKDPSDWAHFPALQDDAALSATLGELLPLVGAGDNTSAPKALAAQPPAAGNASGAQQGPAQRLEAAAVGSLLCAAAAAGYARVADVAVRLLLRLPSSAGPAAVALGQSAWAGTQPPSSAAAAAAATAVPCYLGSALLAAARGGHAPVVELLLRAGADPNAPACSCGGNGCGGIAGGDAAALAAAAPAGKLPSGGASSGCYVGHLSAPAGALMQAAHSGHIDVVKLLLDAGAQVDGGDAAATAGVFTASAAAPALPSLPAFGGGVRVAAAAAAATLATPAAAPNLWPGTCHVPRGTLPPAPALSPPSAAFMGSLLPSAGGAAATAPAAALPPLPSLLTLGSLRAFPPPAAVPLRPPQAASVAVALQLMAAASSTTGTGMPQTPAVPPPGAAAALAATVATAQRPGAPALRAAVAAADALTSRVLPSLPALSTLPFPGARGTDGASMLPPAPPLLPSASPPATPPSPLLAACRAGHTETVELLLRRGAKVEGAGAASVLLAATSAVPASAAAPKSVAARSTLASRFPPVPFPVAVAEAAASAAARHAAAGGMFAEVGAAAAAAGGGGGAAAPRSMFESDGDDDDWNADSDDWGAGSSDGAPATPDQHAWGPISDPGFLPDGRSQAGVNCPPKAGALQALLAARPLELSRHLGPALVAAAASNRGAAVEALIAAGADVGGADGAAALKEAAYQGHLGVLQQLLAAGGARLVASGGVRAALQLAMQWGRAAAAEALSRHLNHQSQQQQSTVSALAVAPPRLYF</sequence>
<dbReference type="Proteomes" id="UP000006906">
    <property type="component" value="Chromosome 9"/>
</dbReference>
<reference evidence="5 6" key="1">
    <citation type="journal article" date="2007" name="Science">
        <title>The Chlamydomonas genome reveals the evolution of key animal and plant functions.</title>
        <authorList>
            <person name="Merchant S.S."/>
            <person name="Prochnik S.E."/>
            <person name="Vallon O."/>
            <person name="Harris E.H."/>
            <person name="Karpowicz S.J."/>
            <person name="Witman G.B."/>
            <person name="Terry A."/>
            <person name="Salamov A."/>
            <person name="Fritz-Laylin L.K."/>
            <person name="Marechal-Drouard L."/>
            <person name="Marshall W.F."/>
            <person name="Qu L.H."/>
            <person name="Nelson D.R."/>
            <person name="Sanderfoot A.A."/>
            <person name="Spalding M.H."/>
            <person name="Kapitonov V.V."/>
            <person name="Ren Q."/>
            <person name="Ferris P."/>
            <person name="Lindquist E."/>
            <person name="Shapiro H."/>
            <person name="Lucas S.M."/>
            <person name="Grimwood J."/>
            <person name="Schmutz J."/>
            <person name="Cardol P."/>
            <person name="Cerutti H."/>
            <person name="Chanfreau G."/>
            <person name="Chen C.L."/>
            <person name="Cognat V."/>
            <person name="Croft M.T."/>
            <person name="Dent R."/>
            <person name="Dutcher S."/>
            <person name="Fernandez E."/>
            <person name="Fukuzawa H."/>
            <person name="Gonzalez-Ballester D."/>
            <person name="Gonzalez-Halphen D."/>
            <person name="Hallmann A."/>
            <person name="Hanikenne M."/>
            <person name="Hippler M."/>
            <person name="Inwood W."/>
            <person name="Jabbari K."/>
            <person name="Kalanon M."/>
            <person name="Kuras R."/>
            <person name="Lefebvre P.A."/>
            <person name="Lemaire S.D."/>
            <person name="Lobanov A.V."/>
            <person name="Lohr M."/>
            <person name="Manuell A."/>
            <person name="Meier I."/>
            <person name="Mets L."/>
            <person name="Mittag M."/>
            <person name="Mittelmeier T."/>
            <person name="Moroney J.V."/>
            <person name="Moseley J."/>
            <person name="Napoli C."/>
            <person name="Nedelcu A.M."/>
            <person name="Niyogi K."/>
            <person name="Novoselov S.V."/>
            <person name="Paulsen I.T."/>
            <person name="Pazour G."/>
            <person name="Purton S."/>
            <person name="Ral J.P."/>
            <person name="Riano-Pachon D.M."/>
            <person name="Riekhof W."/>
            <person name="Rymarquis L."/>
            <person name="Schroda M."/>
            <person name="Stern D."/>
            <person name="Umen J."/>
            <person name="Willows R."/>
            <person name="Wilson N."/>
            <person name="Zimmer S.L."/>
            <person name="Allmer J."/>
            <person name="Balk J."/>
            <person name="Bisova K."/>
            <person name="Chen C.J."/>
            <person name="Elias M."/>
            <person name="Gendler K."/>
            <person name="Hauser C."/>
            <person name="Lamb M.R."/>
            <person name="Ledford H."/>
            <person name="Long J.C."/>
            <person name="Minagawa J."/>
            <person name="Page M.D."/>
            <person name="Pan J."/>
            <person name="Pootakham W."/>
            <person name="Roje S."/>
            <person name="Rose A."/>
            <person name="Stahlberg E."/>
            <person name="Terauchi A.M."/>
            <person name="Yang P."/>
            <person name="Ball S."/>
            <person name="Bowler C."/>
            <person name="Dieckmann C.L."/>
            <person name="Gladyshev V.N."/>
            <person name="Green P."/>
            <person name="Jorgensen R."/>
            <person name="Mayfield S."/>
            <person name="Mueller-Roeber B."/>
            <person name="Rajamani S."/>
            <person name="Sayre R.T."/>
            <person name="Brokstein P."/>
            <person name="Dubchak I."/>
            <person name="Goodstein D."/>
            <person name="Hornick L."/>
            <person name="Huang Y.W."/>
            <person name="Jhaveri J."/>
            <person name="Luo Y."/>
            <person name="Martinez D."/>
            <person name="Ngau W.C."/>
            <person name="Otillar B."/>
            <person name="Poliakov A."/>
            <person name="Porter A."/>
            <person name="Szajkowski L."/>
            <person name="Werner G."/>
            <person name="Zhou K."/>
            <person name="Grigoriev I.V."/>
            <person name="Rokhsar D.S."/>
            <person name="Grossman A.R."/>
        </authorList>
    </citation>
    <scope>NUCLEOTIDE SEQUENCE [LARGE SCALE GENOMIC DNA]</scope>
    <source>
        <strain evidence="6">CC-503</strain>
    </source>
</reference>
<keyword evidence="1" id="KW-0677">Repeat</keyword>
<dbReference type="InterPro" id="IPR050663">
    <property type="entry name" value="Ankyrin-SOCS_Box"/>
</dbReference>
<dbReference type="AlphaFoldDB" id="A0A2K3DCY2"/>
<evidence type="ECO:0000313" key="5">
    <source>
        <dbReference type="EMBL" id="PNW78392.1"/>
    </source>
</evidence>
<accession>A0A2K3DCY2</accession>
<evidence type="ECO:0000256" key="2">
    <source>
        <dbReference type="ARBA" id="ARBA00023043"/>
    </source>
</evidence>